<dbReference type="InterPro" id="IPR034457">
    <property type="entry name" value="Organic_radical-activating"/>
</dbReference>
<dbReference type="EC" id="1.97.1.4" evidence="8"/>
<evidence type="ECO:0000256" key="1">
    <source>
        <dbReference type="ARBA" id="ARBA00001966"/>
    </source>
</evidence>
<name>A0A3B0VQY3_9ZZZZ</name>
<dbReference type="GO" id="GO:0051539">
    <property type="term" value="F:4 iron, 4 sulfur cluster binding"/>
    <property type="evidence" value="ECO:0007669"/>
    <property type="project" value="UniProtKB-KW"/>
</dbReference>
<evidence type="ECO:0000259" key="7">
    <source>
        <dbReference type="Pfam" id="PF04055"/>
    </source>
</evidence>
<evidence type="ECO:0000256" key="6">
    <source>
        <dbReference type="ARBA" id="ARBA00023014"/>
    </source>
</evidence>
<keyword evidence="8" id="KW-0560">Oxidoreductase</keyword>
<dbReference type="PANTHER" id="PTHR30352">
    <property type="entry name" value="PYRUVATE FORMATE-LYASE-ACTIVATING ENZYME"/>
    <property type="match status" value="1"/>
</dbReference>
<dbReference type="InterPro" id="IPR007197">
    <property type="entry name" value="rSAM"/>
</dbReference>
<evidence type="ECO:0000256" key="3">
    <source>
        <dbReference type="ARBA" id="ARBA00022691"/>
    </source>
</evidence>
<comment type="cofactor">
    <cofactor evidence="1">
        <name>[4Fe-4S] cluster</name>
        <dbReference type="ChEBI" id="CHEBI:49883"/>
    </cofactor>
</comment>
<dbReference type="NCBIfam" id="TIGR02495">
    <property type="entry name" value="NrdG2"/>
    <property type="match status" value="1"/>
</dbReference>
<keyword evidence="3" id="KW-0949">S-adenosyl-L-methionine</keyword>
<dbReference type="GO" id="GO:0046872">
    <property type="term" value="F:metal ion binding"/>
    <property type="evidence" value="ECO:0007669"/>
    <property type="project" value="UniProtKB-KW"/>
</dbReference>
<keyword evidence="4" id="KW-0479">Metal-binding</keyword>
<dbReference type="CDD" id="cd01335">
    <property type="entry name" value="Radical_SAM"/>
    <property type="match status" value="1"/>
</dbReference>
<dbReference type="EMBL" id="UOEW01000366">
    <property type="protein sequence ID" value="VAW42543.1"/>
    <property type="molecule type" value="Genomic_DNA"/>
</dbReference>
<dbReference type="GO" id="GO:0043365">
    <property type="term" value="F:[formate-C-acetyltransferase]-activating enzyme activity"/>
    <property type="evidence" value="ECO:0007669"/>
    <property type="project" value="UniProtKB-EC"/>
</dbReference>
<dbReference type="SUPFAM" id="SSF102114">
    <property type="entry name" value="Radical SAM enzymes"/>
    <property type="match status" value="1"/>
</dbReference>
<keyword evidence="5" id="KW-0408">Iron</keyword>
<evidence type="ECO:0000313" key="8">
    <source>
        <dbReference type="EMBL" id="VAW42543.1"/>
    </source>
</evidence>
<dbReference type="AlphaFoldDB" id="A0A3B0VQY3"/>
<dbReference type="InterPro" id="IPR058240">
    <property type="entry name" value="rSAM_sf"/>
</dbReference>
<dbReference type="Pfam" id="PF04055">
    <property type="entry name" value="Radical_SAM"/>
    <property type="match status" value="1"/>
</dbReference>
<sequence length="190" mass="21569">MIVANIPAKFSWRYILNFMHTRKGLLEAVVFSGGEPLLQKDLPQAIAQIREMGFKIGIHTAGSIPQRFQEILTMVDWVGFDIKDLANSCDDITQVKHSGKKNWQSLAMLLDAQVEYQCRTTIHWQLIDEDRLIKLTQKLAAMGVINYAIQFARTTIMHDKKLGHSTKAADKIAYLQARLQNILPSIIFSS</sequence>
<keyword evidence="6" id="KW-0411">Iron-sulfur</keyword>
<proteinExistence type="predicted"/>
<dbReference type="PANTHER" id="PTHR30352:SF13">
    <property type="entry name" value="GLYCYL-RADICAL ENZYME ACTIVATING ENZYME YJJW-RELATED"/>
    <property type="match status" value="1"/>
</dbReference>
<feature type="domain" description="Radical SAM core" evidence="7">
    <location>
        <begin position="19"/>
        <end position="118"/>
    </location>
</feature>
<dbReference type="InterPro" id="IPR013785">
    <property type="entry name" value="Aldolase_TIM"/>
</dbReference>
<accession>A0A3B0VQY3</accession>
<keyword evidence="2" id="KW-0004">4Fe-4S</keyword>
<evidence type="ECO:0000256" key="4">
    <source>
        <dbReference type="ARBA" id="ARBA00022723"/>
    </source>
</evidence>
<dbReference type="InterPro" id="IPR012840">
    <property type="entry name" value="NrdG2"/>
</dbReference>
<protein>
    <submittedName>
        <fullName evidence="8">Ribonucleotide reductase of class III (Anaerobic), activating protein</fullName>
        <ecNumber evidence="8">1.97.1.4</ecNumber>
    </submittedName>
</protein>
<dbReference type="Gene3D" id="3.20.20.70">
    <property type="entry name" value="Aldolase class I"/>
    <property type="match status" value="1"/>
</dbReference>
<evidence type="ECO:0000256" key="2">
    <source>
        <dbReference type="ARBA" id="ARBA00022485"/>
    </source>
</evidence>
<reference evidence="8" key="1">
    <citation type="submission" date="2018-06" db="EMBL/GenBank/DDBJ databases">
        <authorList>
            <person name="Zhirakovskaya E."/>
        </authorList>
    </citation>
    <scope>NUCLEOTIDE SEQUENCE</scope>
</reference>
<organism evidence="8">
    <name type="scientific">hydrothermal vent metagenome</name>
    <dbReference type="NCBI Taxonomy" id="652676"/>
    <lineage>
        <taxon>unclassified sequences</taxon>
        <taxon>metagenomes</taxon>
        <taxon>ecological metagenomes</taxon>
    </lineage>
</organism>
<evidence type="ECO:0000256" key="5">
    <source>
        <dbReference type="ARBA" id="ARBA00023004"/>
    </source>
</evidence>
<gene>
    <name evidence="8" type="ORF">MNBD_GAMMA01-1042</name>
</gene>